<dbReference type="EMBL" id="JARK01001348">
    <property type="protein sequence ID" value="EYC25164.1"/>
    <property type="molecule type" value="Genomic_DNA"/>
</dbReference>
<organism evidence="2 3">
    <name type="scientific">Ancylostoma ceylanicum</name>
    <dbReference type="NCBI Taxonomy" id="53326"/>
    <lineage>
        <taxon>Eukaryota</taxon>
        <taxon>Metazoa</taxon>
        <taxon>Ecdysozoa</taxon>
        <taxon>Nematoda</taxon>
        <taxon>Chromadorea</taxon>
        <taxon>Rhabditida</taxon>
        <taxon>Rhabditina</taxon>
        <taxon>Rhabditomorpha</taxon>
        <taxon>Strongyloidea</taxon>
        <taxon>Ancylostomatidae</taxon>
        <taxon>Ancylostomatinae</taxon>
        <taxon>Ancylostoma</taxon>
    </lineage>
</organism>
<keyword evidence="3" id="KW-1185">Reference proteome</keyword>
<accession>A0A016VBY6</accession>
<sequence>MSAISSSVGRGSWRTLKMYTYESEIQILAESSPIHSRRAEIIVEGTKVIAEKESPGTESNTHSHCLISGDF</sequence>
<comment type="caution">
    <text evidence="2">The sequence shown here is derived from an EMBL/GenBank/DDBJ whole genome shotgun (WGS) entry which is preliminary data.</text>
</comment>
<name>A0A016VBY6_9BILA</name>
<reference evidence="3" key="1">
    <citation type="journal article" date="2015" name="Nat. Genet.">
        <title>The genome and transcriptome of the zoonotic hookworm Ancylostoma ceylanicum identify infection-specific gene families.</title>
        <authorList>
            <person name="Schwarz E.M."/>
            <person name="Hu Y."/>
            <person name="Antoshechkin I."/>
            <person name="Miller M.M."/>
            <person name="Sternberg P.W."/>
            <person name="Aroian R.V."/>
        </authorList>
    </citation>
    <scope>NUCLEOTIDE SEQUENCE</scope>
    <source>
        <strain evidence="3">HY135</strain>
    </source>
</reference>
<protein>
    <submittedName>
        <fullName evidence="2">Uncharacterized protein</fullName>
    </submittedName>
</protein>
<dbReference type="AlphaFoldDB" id="A0A016VBY6"/>
<evidence type="ECO:0000313" key="3">
    <source>
        <dbReference type="Proteomes" id="UP000024635"/>
    </source>
</evidence>
<evidence type="ECO:0000313" key="2">
    <source>
        <dbReference type="EMBL" id="EYC25164.1"/>
    </source>
</evidence>
<gene>
    <name evidence="2" type="primary">Acey_s0012.g1740</name>
    <name evidence="2" type="ORF">Y032_0012g1740</name>
</gene>
<feature type="region of interest" description="Disordered" evidence="1">
    <location>
        <begin position="52"/>
        <end position="71"/>
    </location>
</feature>
<proteinExistence type="predicted"/>
<dbReference type="Proteomes" id="UP000024635">
    <property type="component" value="Unassembled WGS sequence"/>
</dbReference>
<evidence type="ECO:0000256" key="1">
    <source>
        <dbReference type="SAM" id="MobiDB-lite"/>
    </source>
</evidence>